<dbReference type="Pfam" id="PF00152">
    <property type="entry name" value="tRNA-synt_2"/>
    <property type="match status" value="1"/>
</dbReference>
<dbReference type="InterPro" id="IPR004115">
    <property type="entry name" value="GAD-like_sf"/>
</dbReference>
<dbReference type="InterPro" id="IPR002312">
    <property type="entry name" value="Asp/Asn-tRNA-synth_IIb"/>
</dbReference>
<dbReference type="PRINTS" id="PR01042">
    <property type="entry name" value="TRNASYNTHASP"/>
</dbReference>
<keyword evidence="2 9" id="KW-0436">Ligase</keyword>
<reference evidence="9 10" key="1">
    <citation type="submission" date="2015-06" db="EMBL/GenBank/DDBJ databases">
        <title>Draft genome of the ant-associated black yeast Phialophora attae CBS 131958.</title>
        <authorList>
            <person name="Moreno L.F."/>
            <person name="Stielow B.J."/>
            <person name="de Hoog S."/>
            <person name="Vicente V.A."/>
            <person name="Weiss V.A."/>
            <person name="de Vries M."/>
            <person name="Cruz L.M."/>
            <person name="Souza E.M."/>
        </authorList>
    </citation>
    <scope>NUCLEOTIDE SEQUENCE [LARGE SCALE GENOMIC DNA]</scope>
    <source>
        <strain evidence="9 10">CBS 131958</strain>
    </source>
</reference>
<evidence type="ECO:0000256" key="2">
    <source>
        <dbReference type="ARBA" id="ARBA00022598"/>
    </source>
</evidence>
<protein>
    <submittedName>
        <fullName evidence="9">Aspartate--tRNA ligase, mitochondrial</fullName>
    </submittedName>
</protein>
<evidence type="ECO:0000256" key="5">
    <source>
        <dbReference type="ARBA" id="ARBA00022917"/>
    </source>
</evidence>
<dbReference type="PANTHER" id="PTHR22594:SF5">
    <property type="entry name" value="ASPARTATE--TRNA LIGASE, MITOCHONDRIAL"/>
    <property type="match status" value="1"/>
</dbReference>
<dbReference type="Gene3D" id="3.30.1360.30">
    <property type="entry name" value="GAD-like domain"/>
    <property type="match status" value="1"/>
</dbReference>
<evidence type="ECO:0000256" key="3">
    <source>
        <dbReference type="ARBA" id="ARBA00022741"/>
    </source>
</evidence>
<feature type="compositionally biased region" description="Basic and acidic residues" evidence="7">
    <location>
        <begin position="31"/>
        <end position="42"/>
    </location>
</feature>
<dbReference type="AlphaFoldDB" id="A0A0N0NRX2"/>
<dbReference type="GO" id="GO:0005524">
    <property type="term" value="F:ATP binding"/>
    <property type="evidence" value="ECO:0007669"/>
    <property type="project" value="UniProtKB-KW"/>
</dbReference>
<evidence type="ECO:0000313" key="10">
    <source>
        <dbReference type="Proteomes" id="UP000038010"/>
    </source>
</evidence>
<accession>A0A0N0NRX2</accession>
<dbReference type="GO" id="GO:0006422">
    <property type="term" value="P:aspartyl-tRNA aminoacylation"/>
    <property type="evidence" value="ECO:0007669"/>
    <property type="project" value="TreeGrafter"/>
</dbReference>
<dbReference type="GO" id="GO:0004815">
    <property type="term" value="F:aspartate-tRNA ligase activity"/>
    <property type="evidence" value="ECO:0007669"/>
    <property type="project" value="TreeGrafter"/>
</dbReference>
<gene>
    <name evidence="9" type="ORF">AB675_436</name>
</gene>
<dbReference type="InterPro" id="IPR006195">
    <property type="entry name" value="aa-tRNA-synth_II"/>
</dbReference>
<dbReference type="GeneID" id="28736372"/>
<feature type="region of interest" description="Disordered" evidence="7">
    <location>
        <begin position="638"/>
        <end position="662"/>
    </location>
</feature>
<dbReference type="InterPro" id="IPR045864">
    <property type="entry name" value="aa-tRNA-synth_II/BPL/LPL"/>
</dbReference>
<name>A0A0N0NRX2_9EURO</name>
<dbReference type="GO" id="GO:0005739">
    <property type="term" value="C:mitochondrion"/>
    <property type="evidence" value="ECO:0007669"/>
    <property type="project" value="TreeGrafter"/>
</dbReference>
<dbReference type="PROSITE" id="PS50862">
    <property type="entry name" value="AA_TRNA_LIGASE_II"/>
    <property type="match status" value="1"/>
</dbReference>
<evidence type="ECO:0000313" key="9">
    <source>
        <dbReference type="EMBL" id="KPI45588.1"/>
    </source>
</evidence>
<keyword evidence="5" id="KW-0648">Protein biosynthesis</keyword>
<evidence type="ECO:0000259" key="8">
    <source>
        <dbReference type="PROSITE" id="PS50862"/>
    </source>
</evidence>
<evidence type="ECO:0000256" key="1">
    <source>
        <dbReference type="ARBA" id="ARBA00006303"/>
    </source>
</evidence>
<comment type="similarity">
    <text evidence="1">Belongs to the class-II aminoacyl-tRNA synthetase family. Type 1 subfamily.</text>
</comment>
<organism evidence="9 10">
    <name type="scientific">Cyphellophora attinorum</name>
    <dbReference type="NCBI Taxonomy" id="1664694"/>
    <lineage>
        <taxon>Eukaryota</taxon>
        <taxon>Fungi</taxon>
        <taxon>Dikarya</taxon>
        <taxon>Ascomycota</taxon>
        <taxon>Pezizomycotina</taxon>
        <taxon>Eurotiomycetes</taxon>
        <taxon>Chaetothyriomycetidae</taxon>
        <taxon>Chaetothyriales</taxon>
        <taxon>Cyphellophoraceae</taxon>
        <taxon>Cyphellophora</taxon>
    </lineage>
</organism>
<feature type="domain" description="Aminoacyl-transfer RNA synthetases class-II family profile" evidence="8">
    <location>
        <begin position="128"/>
        <end position="622"/>
    </location>
</feature>
<dbReference type="VEuPathDB" id="FungiDB:AB675_436"/>
<keyword evidence="4" id="KW-0067">ATP-binding</keyword>
<dbReference type="STRING" id="1664694.A0A0N0NRX2"/>
<dbReference type="Gene3D" id="3.30.930.10">
    <property type="entry name" value="Bira Bifunctional Protein, Domain 2"/>
    <property type="match status" value="2"/>
</dbReference>
<evidence type="ECO:0000256" key="7">
    <source>
        <dbReference type="SAM" id="MobiDB-lite"/>
    </source>
</evidence>
<dbReference type="OrthoDB" id="439710at2759"/>
<feature type="region of interest" description="Disordered" evidence="7">
    <location>
        <begin position="1"/>
        <end position="44"/>
    </location>
</feature>
<proteinExistence type="inferred from homology"/>
<dbReference type="SUPFAM" id="SSF55681">
    <property type="entry name" value="Class II aaRS and biotin synthetases"/>
    <property type="match status" value="1"/>
</dbReference>
<dbReference type="Proteomes" id="UP000038010">
    <property type="component" value="Unassembled WGS sequence"/>
</dbReference>
<feature type="region of interest" description="Disordered" evidence="7">
    <location>
        <begin position="261"/>
        <end position="318"/>
    </location>
</feature>
<keyword evidence="6" id="KW-0030">Aminoacyl-tRNA synthetase</keyword>
<evidence type="ECO:0000256" key="6">
    <source>
        <dbReference type="ARBA" id="ARBA00023146"/>
    </source>
</evidence>
<dbReference type="RefSeq" id="XP_018005551.1">
    <property type="nucleotide sequence ID" value="XM_018144502.1"/>
</dbReference>
<sequence length="662" mass="73574">MSYSIQAVFEPGTESSPEPDDNGTGSPLSQDQKHTERMKELSNIRPHTPVSLAGYLRQRKYPQKVQKVAVPDPYVGQVEYINDYELVVEQFQPLNTVPQGLVAKHGFDFGPEQRHLHFRTDHRLRDNLRQRSRALALFRKVLFVLGFDEIETPLLFKSTSEGAREFIVPTRSKGMAYALPQSPQQYKQLLMASGVVRYFQFAKCFRDEDLRSDRQPEFTQLDLEMAFSGPAQVRNVITVLINRIAESWNLTWPLDHPPIRRPYADGEGRDDSTDEGISDDTNGNPRTIKHKDAAKGNARKTNRTDNEDRLPLLGKPTHNIPSLSYDEAMCYHGSDKPDLRIKGTIHRVEDWIPQSLKGMMTSLQEPIVEAFALRLKHPRAAKGTGGPEVSEEFIRDFMDSPAGLRYSQNPDGMPGIAVINPRKPLEGLAAFGHEAAEKFVEALHLRAGDILVLQSRPNARVRGGSTILGDLRKDLFHAAIAADVHEVDKNIIAPFGLCSTHHPFTSPVPGQDLDKLATAPLDVVGDHFDLVINGIEVGGGSRRIHQASAQEYILRDILKLPEGKINEFSHLLKALGDGCPPHTGFAFGFDRLMTILTRTATIRDVIAFPKSGSGEDRFVGSPSPMTREQLETYHLSVAPDSSATEVTAEPTAGSDIKISQKA</sequence>
<feature type="compositionally biased region" description="Basic and acidic residues" evidence="7">
    <location>
        <begin position="262"/>
        <end position="271"/>
    </location>
</feature>
<keyword evidence="10" id="KW-1185">Reference proteome</keyword>
<comment type="caution">
    <text evidence="9">The sequence shown here is derived from an EMBL/GenBank/DDBJ whole genome shotgun (WGS) entry which is preliminary data.</text>
</comment>
<dbReference type="PANTHER" id="PTHR22594">
    <property type="entry name" value="ASPARTYL/LYSYL-TRNA SYNTHETASE"/>
    <property type="match status" value="1"/>
</dbReference>
<dbReference type="InterPro" id="IPR004364">
    <property type="entry name" value="Aa-tRNA-synt_II"/>
</dbReference>
<evidence type="ECO:0000256" key="4">
    <source>
        <dbReference type="ARBA" id="ARBA00022840"/>
    </source>
</evidence>
<keyword evidence="3" id="KW-0547">Nucleotide-binding</keyword>
<dbReference type="EMBL" id="LFJN01000001">
    <property type="protein sequence ID" value="KPI45588.1"/>
    <property type="molecule type" value="Genomic_DNA"/>
</dbReference>